<dbReference type="EMBL" id="CAKMRJ010005523">
    <property type="protein sequence ID" value="CAH1446610.1"/>
    <property type="molecule type" value="Genomic_DNA"/>
</dbReference>
<organism evidence="1 2">
    <name type="scientific">Lactuca virosa</name>
    <dbReference type="NCBI Taxonomy" id="75947"/>
    <lineage>
        <taxon>Eukaryota</taxon>
        <taxon>Viridiplantae</taxon>
        <taxon>Streptophyta</taxon>
        <taxon>Embryophyta</taxon>
        <taxon>Tracheophyta</taxon>
        <taxon>Spermatophyta</taxon>
        <taxon>Magnoliopsida</taxon>
        <taxon>eudicotyledons</taxon>
        <taxon>Gunneridae</taxon>
        <taxon>Pentapetalae</taxon>
        <taxon>asterids</taxon>
        <taxon>campanulids</taxon>
        <taxon>Asterales</taxon>
        <taxon>Asteraceae</taxon>
        <taxon>Cichorioideae</taxon>
        <taxon>Cichorieae</taxon>
        <taxon>Lactucinae</taxon>
        <taxon>Lactuca</taxon>
    </lineage>
</organism>
<evidence type="ECO:0000313" key="2">
    <source>
        <dbReference type="Proteomes" id="UP001157418"/>
    </source>
</evidence>
<evidence type="ECO:0000313" key="1">
    <source>
        <dbReference type="EMBL" id="CAH1446610.1"/>
    </source>
</evidence>
<sequence>MIAFKAILDARSSRKKINSKMKKKKILCTEVEGNMNRNWNCADNPIEIEDDEDYMKNQIEIHSSKSWKIKKDPEELADDVISNVKKAIEIHSSNSLKLKKDRIDDVLSKGKKSMKM</sequence>
<proteinExistence type="predicted"/>
<dbReference type="AlphaFoldDB" id="A0AAU9PAN5"/>
<accession>A0AAU9PAN5</accession>
<dbReference type="Proteomes" id="UP001157418">
    <property type="component" value="Unassembled WGS sequence"/>
</dbReference>
<gene>
    <name evidence="1" type="ORF">LVIROSA_LOCUS32289</name>
</gene>
<protein>
    <submittedName>
        <fullName evidence="1">Uncharacterized protein</fullName>
    </submittedName>
</protein>
<name>A0AAU9PAN5_9ASTR</name>
<reference evidence="1 2" key="1">
    <citation type="submission" date="2022-01" db="EMBL/GenBank/DDBJ databases">
        <authorList>
            <person name="Xiong W."/>
            <person name="Schranz E."/>
        </authorList>
    </citation>
    <scope>NUCLEOTIDE SEQUENCE [LARGE SCALE GENOMIC DNA]</scope>
</reference>
<comment type="caution">
    <text evidence="1">The sequence shown here is derived from an EMBL/GenBank/DDBJ whole genome shotgun (WGS) entry which is preliminary data.</text>
</comment>
<keyword evidence="2" id="KW-1185">Reference proteome</keyword>